<dbReference type="InterPro" id="IPR045128">
    <property type="entry name" value="PI31-like"/>
</dbReference>
<gene>
    <name evidence="6" type="ORF">U0070_025091</name>
</gene>
<comment type="caution">
    <text evidence="6">The sequence shown here is derived from an EMBL/GenBank/DDBJ whole genome shotgun (WGS) entry which is preliminary data.</text>
</comment>
<dbReference type="GO" id="GO:0043161">
    <property type="term" value="P:proteasome-mediated ubiquitin-dependent protein catabolic process"/>
    <property type="evidence" value="ECO:0007669"/>
    <property type="project" value="InterPro"/>
</dbReference>
<proteinExistence type="inferred from homology"/>
<dbReference type="GO" id="GO:0004866">
    <property type="term" value="F:endopeptidase inhibitor activity"/>
    <property type="evidence" value="ECO:0007669"/>
    <property type="project" value="InterPro"/>
</dbReference>
<evidence type="ECO:0000256" key="3">
    <source>
        <dbReference type="ARBA" id="ARBA00022490"/>
    </source>
</evidence>
<dbReference type="Pfam" id="PF08577">
    <property type="entry name" value="PI31_Prot_C"/>
    <property type="match status" value="1"/>
</dbReference>
<feature type="compositionally biased region" description="Basic residues" evidence="4">
    <location>
        <begin position="1"/>
        <end position="11"/>
    </location>
</feature>
<protein>
    <recommendedName>
        <fullName evidence="5">PI31 proteasome regulator C-terminal domain-containing protein</fullName>
    </recommendedName>
</protein>
<comment type="similarity">
    <text evidence="2">Belongs to the proteasome inhibitor PI31 family.</text>
</comment>
<evidence type="ECO:0000256" key="1">
    <source>
        <dbReference type="ARBA" id="ARBA00004496"/>
    </source>
</evidence>
<dbReference type="InterPro" id="IPR013886">
    <property type="entry name" value="PI31_Prot_C"/>
</dbReference>
<keyword evidence="7" id="KW-1185">Reference proteome</keyword>
<reference evidence="6 7" key="1">
    <citation type="journal article" date="2023" name="bioRxiv">
        <title>Conserved and derived expression patterns and positive selection on dental genes reveal complex evolutionary context of ever-growing rodent molars.</title>
        <authorList>
            <person name="Calamari Z.T."/>
            <person name="Song A."/>
            <person name="Cohen E."/>
            <person name="Akter M."/>
            <person name="Roy R.D."/>
            <person name="Hallikas O."/>
            <person name="Christensen M.M."/>
            <person name="Li P."/>
            <person name="Marangoni P."/>
            <person name="Jernvall J."/>
            <person name="Klein O.D."/>
        </authorList>
    </citation>
    <scope>NUCLEOTIDE SEQUENCE [LARGE SCALE GENOMIC DNA]</scope>
    <source>
        <strain evidence="6">V071</strain>
    </source>
</reference>
<comment type="subcellular location">
    <subcellularLocation>
        <location evidence="1">Cytoplasm</location>
    </subcellularLocation>
</comment>
<dbReference type="PANTHER" id="PTHR13266:SF1">
    <property type="entry name" value="PROTEASOME INHIBITOR PI31 SUBUNIT"/>
    <property type="match status" value="1"/>
</dbReference>
<feature type="compositionally biased region" description="Polar residues" evidence="4">
    <location>
        <begin position="57"/>
        <end position="72"/>
    </location>
</feature>
<dbReference type="PANTHER" id="PTHR13266">
    <property type="entry name" value="PROTEASOME INHIBITOR"/>
    <property type="match status" value="1"/>
</dbReference>
<dbReference type="EMBL" id="JBBHLL010000272">
    <property type="protein sequence ID" value="KAK7807459.1"/>
    <property type="molecule type" value="Genomic_DNA"/>
</dbReference>
<feature type="region of interest" description="Disordered" evidence="4">
    <location>
        <begin position="215"/>
        <end position="264"/>
    </location>
</feature>
<feature type="compositionally biased region" description="Pro residues" evidence="4">
    <location>
        <begin position="248"/>
        <end position="258"/>
    </location>
</feature>
<keyword evidence="3" id="KW-0963">Cytoplasm</keyword>
<accession>A0AAW0HZK5</accession>
<sequence length="264" mass="29688">MPKKLRPKSRRQLQAVAPLTQVRRTARSHRRKQAKRKAKSSQGHRPRHQNTVHKNRSQLQEPDSSSPSCRTYKNSEELRSRIRSGIITPIHEQWEKARVSSPHREFPPAIAREVDPLRISSHHPHTSRQPLWRDPLSPFAVGGEDLDPFGRTHSALQGLLKQYLSMYRALAYSSQLEQMKSGPWNLVRDNMSGARCQRGGMIVDPLRSGFPRALIDPSSGLPNRLPPGAVPPGARFDPFGPIGTSPSGPNPDHLPPPGYDDMYL</sequence>
<evidence type="ECO:0000313" key="7">
    <source>
        <dbReference type="Proteomes" id="UP001488838"/>
    </source>
</evidence>
<dbReference type="GO" id="GO:0005737">
    <property type="term" value="C:cytoplasm"/>
    <property type="evidence" value="ECO:0007669"/>
    <property type="project" value="UniProtKB-SubCell"/>
</dbReference>
<dbReference type="GO" id="GO:0070628">
    <property type="term" value="F:proteasome binding"/>
    <property type="evidence" value="ECO:0007669"/>
    <property type="project" value="InterPro"/>
</dbReference>
<dbReference type="Proteomes" id="UP001488838">
    <property type="component" value="Unassembled WGS sequence"/>
</dbReference>
<organism evidence="6 7">
    <name type="scientific">Myodes glareolus</name>
    <name type="common">Bank vole</name>
    <name type="synonym">Clethrionomys glareolus</name>
    <dbReference type="NCBI Taxonomy" id="447135"/>
    <lineage>
        <taxon>Eukaryota</taxon>
        <taxon>Metazoa</taxon>
        <taxon>Chordata</taxon>
        <taxon>Craniata</taxon>
        <taxon>Vertebrata</taxon>
        <taxon>Euteleostomi</taxon>
        <taxon>Mammalia</taxon>
        <taxon>Eutheria</taxon>
        <taxon>Euarchontoglires</taxon>
        <taxon>Glires</taxon>
        <taxon>Rodentia</taxon>
        <taxon>Myomorpha</taxon>
        <taxon>Muroidea</taxon>
        <taxon>Cricetidae</taxon>
        <taxon>Arvicolinae</taxon>
        <taxon>Myodes</taxon>
    </lineage>
</organism>
<evidence type="ECO:0000256" key="4">
    <source>
        <dbReference type="SAM" id="MobiDB-lite"/>
    </source>
</evidence>
<feature type="region of interest" description="Disordered" evidence="4">
    <location>
        <begin position="1"/>
        <end position="76"/>
    </location>
</feature>
<dbReference type="AlphaFoldDB" id="A0AAW0HZK5"/>
<feature type="compositionally biased region" description="Basic residues" evidence="4">
    <location>
        <begin position="24"/>
        <end position="56"/>
    </location>
</feature>
<evidence type="ECO:0000259" key="5">
    <source>
        <dbReference type="Pfam" id="PF08577"/>
    </source>
</evidence>
<name>A0AAW0HZK5_MYOGA</name>
<evidence type="ECO:0000313" key="6">
    <source>
        <dbReference type="EMBL" id="KAK7807459.1"/>
    </source>
</evidence>
<feature type="domain" description="PI31 proteasome regulator C-terminal" evidence="5">
    <location>
        <begin position="142"/>
        <end position="241"/>
    </location>
</feature>
<evidence type="ECO:0000256" key="2">
    <source>
        <dbReference type="ARBA" id="ARBA00006405"/>
    </source>
</evidence>